<gene>
    <name evidence="3" type="ORF">SM116_16785</name>
</gene>
<dbReference type="Proteomes" id="UP001323798">
    <property type="component" value="Chromosome"/>
</dbReference>
<organism evidence="3 4">
    <name type="scientific">Microbacterium rhizosphaerae</name>
    <dbReference type="NCBI Taxonomy" id="1678237"/>
    <lineage>
        <taxon>Bacteria</taxon>
        <taxon>Bacillati</taxon>
        <taxon>Actinomycetota</taxon>
        <taxon>Actinomycetes</taxon>
        <taxon>Micrococcales</taxon>
        <taxon>Microbacteriaceae</taxon>
        <taxon>Microbacterium</taxon>
    </lineage>
</organism>
<dbReference type="Gene3D" id="3.30.530.20">
    <property type="match status" value="1"/>
</dbReference>
<evidence type="ECO:0000256" key="1">
    <source>
        <dbReference type="SAM" id="MobiDB-lite"/>
    </source>
</evidence>
<sequence length="166" mass="18650">MTSRVTAEIEIDAPVRVAYDQWTQFEELPEFMHNVNSVRQIDDETTHWVAQIGGVTREFDARITDQVPDDHIAWESVDGRLLAGRVEFQPIDGDRTRVTLSMEWEPETFTEKAGAALQLDDLAVEQDLHRFKRLIEDQGMATGGWRGEVHGGDATGATAGRLAEDL</sequence>
<dbReference type="InterPro" id="IPR005031">
    <property type="entry name" value="COQ10_START"/>
</dbReference>
<dbReference type="PANTHER" id="PTHR33824">
    <property type="entry name" value="POLYKETIDE CYCLASE/DEHYDRASE AND LIPID TRANSPORT SUPERFAMILY PROTEIN"/>
    <property type="match status" value="1"/>
</dbReference>
<dbReference type="InterPro" id="IPR047137">
    <property type="entry name" value="ORF3"/>
</dbReference>
<dbReference type="InterPro" id="IPR023393">
    <property type="entry name" value="START-like_dom_sf"/>
</dbReference>
<evidence type="ECO:0000313" key="3">
    <source>
        <dbReference type="EMBL" id="WPR89393.1"/>
    </source>
</evidence>
<dbReference type="SUPFAM" id="SSF55961">
    <property type="entry name" value="Bet v1-like"/>
    <property type="match status" value="1"/>
</dbReference>
<feature type="region of interest" description="Disordered" evidence="1">
    <location>
        <begin position="146"/>
        <end position="166"/>
    </location>
</feature>
<protein>
    <submittedName>
        <fullName evidence="3">SRPBCC family protein</fullName>
    </submittedName>
</protein>
<reference evidence="3 4" key="1">
    <citation type="submission" date="2023-11" db="EMBL/GenBank/DDBJ databases">
        <title>Genome sequence of Microbacterium rhizosphaerae KACC 19337.</title>
        <authorList>
            <person name="Choi H."/>
            <person name="Kim S."/>
            <person name="Kim Y."/>
            <person name="Kwon S.-W."/>
            <person name="Heo J."/>
        </authorList>
    </citation>
    <scope>NUCLEOTIDE SEQUENCE [LARGE SCALE GENOMIC DNA]</scope>
    <source>
        <strain evidence="3 4">KACC 19337</strain>
    </source>
</reference>
<dbReference type="CDD" id="cd07817">
    <property type="entry name" value="SRPBCC_8"/>
    <property type="match status" value="1"/>
</dbReference>
<evidence type="ECO:0000313" key="4">
    <source>
        <dbReference type="Proteomes" id="UP001323798"/>
    </source>
</evidence>
<dbReference type="Pfam" id="PF03364">
    <property type="entry name" value="Polyketide_cyc"/>
    <property type="match status" value="1"/>
</dbReference>
<dbReference type="PANTHER" id="PTHR33824:SF7">
    <property type="entry name" value="POLYKETIDE CYCLASE_DEHYDRASE AND LIPID TRANSPORT SUPERFAMILY PROTEIN"/>
    <property type="match status" value="1"/>
</dbReference>
<proteinExistence type="predicted"/>
<name>A0ABZ0SJX2_9MICO</name>
<keyword evidence="4" id="KW-1185">Reference proteome</keyword>
<accession>A0ABZ0SJX2</accession>
<feature type="domain" description="Coenzyme Q-binding protein COQ10 START" evidence="2">
    <location>
        <begin position="11"/>
        <end position="117"/>
    </location>
</feature>
<dbReference type="EMBL" id="CP139368">
    <property type="protein sequence ID" value="WPR89393.1"/>
    <property type="molecule type" value="Genomic_DNA"/>
</dbReference>
<dbReference type="RefSeq" id="WP_320942109.1">
    <property type="nucleotide sequence ID" value="NZ_BAABEU010000001.1"/>
</dbReference>
<evidence type="ECO:0000259" key="2">
    <source>
        <dbReference type="Pfam" id="PF03364"/>
    </source>
</evidence>